<feature type="chain" id="PRO_5006056011" description="High-affinity zinc uptake system protein ZnuA" evidence="7">
    <location>
        <begin position="17"/>
        <end position="284"/>
    </location>
</feature>
<dbReference type="PANTHER" id="PTHR42953:SF3">
    <property type="entry name" value="HIGH-AFFINITY ZINC UPTAKE SYSTEM PROTEIN ZNUA"/>
    <property type="match status" value="1"/>
</dbReference>
<evidence type="ECO:0000313" key="9">
    <source>
        <dbReference type="Proteomes" id="UP000067399"/>
    </source>
</evidence>
<keyword evidence="5" id="KW-0406">Ion transport</keyword>
<dbReference type="SUPFAM" id="SSF53807">
    <property type="entry name" value="Helical backbone' metal receptor"/>
    <property type="match status" value="1"/>
</dbReference>
<dbReference type="InterPro" id="IPR050492">
    <property type="entry name" value="Bact_metal-bind_prot9"/>
</dbReference>
<dbReference type="InterPro" id="IPR006127">
    <property type="entry name" value="ZnuA-like"/>
</dbReference>
<sequence length="284" mass="32597">MKKTLFFILFSSPIFAAPNVVVSIKPIHSIVSNITQGVTTPKLLIKDSQSPHYFHLKPSQISLVNQADLLISVHPNIEEGIAKILNNIDIQHKLYVIEKSDQQHHNVHQEHQNNAQDYHIWLNIDAIQKFSIKLTNKLIAIDADNRLTYQSNLLAFNKKLDTLKKHIKKQLLPYRKTPMVTYSNAFWYFIQANQLNALARVVEDHELKPSVKNILNARKTIRSTSAQCLISTIEITPKRVRNIIENLDIKHRSVDIIGFKQTQGVLQYPALMQNIADAFEKCLK</sequence>
<dbReference type="RefSeq" id="WP_066043257.1">
    <property type="nucleotide sequence ID" value="NZ_AP013042.1"/>
</dbReference>
<dbReference type="GO" id="GO:0006829">
    <property type="term" value="P:zinc ion transport"/>
    <property type="evidence" value="ECO:0007669"/>
    <property type="project" value="UniProtKB-KW"/>
</dbReference>
<dbReference type="PRINTS" id="PR00690">
    <property type="entry name" value="ADHESNFAMILY"/>
</dbReference>
<evidence type="ECO:0000256" key="6">
    <source>
        <dbReference type="RuleBase" id="RU003512"/>
    </source>
</evidence>
<keyword evidence="5" id="KW-0864">Zinc transport</keyword>
<dbReference type="Gene3D" id="3.40.50.1980">
    <property type="entry name" value="Nitrogenase molybdenum iron protein domain"/>
    <property type="match status" value="2"/>
</dbReference>
<dbReference type="PANTHER" id="PTHR42953">
    <property type="entry name" value="HIGH-AFFINITY ZINC UPTAKE SYSTEM PROTEIN ZNUA-RELATED"/>
    <property type="match status" value="1"/>
</dbReference>
<keyword evidence="9" id="KW-1185">Reference proteome</keyword>
<dbReference type="EMBL" id="AP013042">
    <property type="protein sequence ID" value="BAS67392.1"/>
    <property type="molecule type" value="Genomic_DNA"/>
</dbReference>
<reference evidence="8 9" key="1">
    <citation type="journal article" date="2000" name="Mar. Ecol. Prog. Ser.">
        <title>Phylogenetic characterization of endosymbionts in three hydrothermal vent mussels: influence on host distributions.</title>
        <authorList>
            <person name="Fujiwara Y."/>
            <person name="Takai K."/>
            <person name="Uematsu K."/>
            <person name="Tsuchida S."/>
            <person name="Hunt J.C."/>
            <person name="Hashimoto J."/>
        </authorList>
    </citation>
    <scope>NUCLEOTIDE SEQUENCE [LARGE SCALE GENOMIC DNA]</scope>
    <source>
        <strain evidence="8 9">Myojin Knoll</strain>
    </source>
</reference>
<evidence type="ECO:0000313" key="8">
    <source>
        <dbReference type="EMBL" id="BAS67392.1"/>
    </source>
</evidence>
<dbReference type="GO" id="GO:0046872">
    <property type="term" value="F:metal ion binding"/>
    <property type="evidence" value="ECO:0007669"/>
    <property type="project" value="InterPro"/>
</dbReference>
<name>A0A0P0UQS7_9GAMM</name>
<evidence type="ECO:0000256" key="4">
    <source>
        <dbReference type="ARBA" id="ARBA00022729"/>
    </source>
</evidence>
<feature type="signal peptide" evidence="7">
    <location>
        <begin position="1"/>
        <end position="16"/>
    </location>
</feature>
<evidence type="ECO:0000256" key="5">
    <source>
        <dbReference type="ARBA" id="ARBA00022906"/>
    </source>
</evidence>
<dbReference type="GO" id="GO:0007155">
    <property type="term" value="P:cell adhesion"/>
    <property type="evidence" value="ECO:0007669"/>
    <property type="project" value="InterPro"/>
</dbReference>
<evidence type="ECO:0000256" key="3">
    <source>
        <dbReference type="ARBA" id="ARBA00022448"/>
    </source>
</evidence>
<evidence type="ECO:0000256" key="2">
    <source>
        <dbReference type="ARBA" id="ARBA00015915"/>
    </source>
</evidence>
<dbReference type="Pfam" id="PF01297">
    <property type="entry name" value="ZnuA"/>
    <property type="match status" value="1"/>
</dbReference>
<reference evidence="8 9" key="2">
    <citation type="journal article" date="2016" name="ISME J.">
        <title>Heterogeneous composition of key metabolic gene clusters in a vent mussel symbiont population.</title>
        <authorList>
            <person name="Ikuta T."/>
            <person name="Takaki Y."/>
            <person name="Nagai Y."/>
            <person name="Shimamura S."/>
            <person name="Tsuda M."/>
            <person name="Kawagucci S."/>
            <person name="Aoki Y."/>
            <person name="Inoue K."/>
            <person name="Teruya M."/>
            <person name="Satou K."/>
            <person name="Teruya K."/>
            <person name="Shimoji M."/>
            <person name="Tamotsu H."/>
            <person name="Hirano T."/>
            <person name="Maruyama T."/>
            <person name="Yoshida T."/>
        </authorList>
    </citation>
    <scope>NUCLEOTIDE SEQUENCE [LARGE SCALE GENOMIC DNA]</scope>
    <source>
        <strain evidence="8 9">Myojin Knoll</strain>
    </source>
</reference>
<comment type="similarity">
    <text evidence="1 6">Belongs to the bacterial solute-binding protein 9 family.</text>
</comment>
<evidence type="ECO:0000256" key="1">
    <source>
        <dbReference type="ARBA" id="ARBA00011028"/>
    </source>
</evidence>
<dbReference type="AlphaFoldDB" id="A0A0P0UQS7"/>
<dbReference type="Proteomes" id="UP000067399">
    <property type="component" value="Chromosome"/>
</dbReference>
<dbReference type="KEGG" id="ebh:BSEPE_0378"/>
<keyword evidence="3 6" id="KW-0813">Transport</keyword>
<keyword evidence="5" id="KW-0862">Zinc</keyword>
<dbReference type="STRING" id="1303921.BSEPE_0378"/>
<keyword evidence="4 7" id="KW-0732">Signal</keyword>
<dbReference type="InterPro" id="IPR006128">
    <property type="entry name" value="Lipoprotein_PsaA-like"/>
</dbReference>
<evidence type="ECO:0000256" key="7">
    <source>
        <dbReference type="SAM" id="SignalP"/>
    </source>
</evidence>
<gene>
    <name evidence="8" type="primary">znuA</name>
    <name evidence="8" type="ORF">BSEPE_0378</name>
</gene>
<proteinExistence type="inferred from homology"/>
<accession>A0A0P0UQS7</accession>
<organism evidence="8 9">
    <name type="scientific">endosymbiont of Bathymodiolus septemdierum str. Myojin knoll</name>
    <dbReference type="NCBI Taxonomy" id="1303921"/>
    <lineage>
        <taxon>Bacteria</taxon>
        <taxon>Pseudomonadati</taxon>
        <taxon>Pseudomonadota</taxon>
        <taxon>Gammaproteobacteria</taxon>
        <taxon>sulfur-oxidizing symbionts</taxon>
    </lineage>
</organism>
<protein>
    <recommendedName>
        <fullName evidence="2">High-affinity zinc uptake system protein ZnuA</fullName>
    </recommendedName>
</protein>